<sequence length="358" mass="39681">MSDPGLVLPPLALPPGLAMGPPSGLGAGPPNFDANTAVGALLVGGLISAILFGITSTQSWVYYQTYREDHWRLKTVVATLWTLDTFDMCLIFHMLYWYLITSYSNPQILQQPVWSIILHVLVTSLTETVVRCMFALRIWRLSQNVILVVVVLAVTLTDLVACIMITVKAFYTTFGTLKKLEPLFYLNFSAGLLGDSLVAVSLCWMLHRTSAGFDKMERRAIAWFMKYILNTGLFTAIVASIGLILFAAQPGEFVYIAVYLQLSKLYTNAYLAMLNSRESDRFQNNQSSASDPIILSGIQLSSSLSATHVRSGQDNLAVLHRMRSLTKGDGLDIMVHTEVDRRSDSKFHSQELLGKVSV</sequence>
<name>A0ACB8TYQ5_9APHY</name>
<gene>
    <name evidence="1" type="ORF">BDY19DRAFT_304374</name>
</gene>
<organism evidence="1 2">
    <name type="scientific">Irpex rosettiformis</name>
    <dbReference type="NCBI Taxonomy" id="378272"/>
    <lineage>
        <taxon>Eukaryota</taxon>
        <taxon>Fungi</taxon>
        <taxon>Dikarya</taxon>
        <taxon>Basidiomycota</taxon>
        <taxon>Agaricomycotina</taxon>
        <taxon>Agaricomycetes</taxon>
        <taxon>Polyporales</taxon>
        <taxon>Irpicaceae</taxon>
        <taxon>Irpex</taxon>
    </lineage>
</organism>
<dbReference type="EMBL" id="MU274919">
    <property type="protein sequence ID" value="KAI0087153.1"/>
    <property type="molecule type" value="Genomic_DNA"/>
</dbReference>
<evidence type="ECO:0000313" key="2">
    <source>
        <dbReference type="Proteomes" id="UP001055072"/>
    </source>
</evidence>
<dbReference type="Proteomes" id="UP001055072">
    <property type="component" value="Unassembled WGS sequence"/>
</dbReference>
<evidence type="ECO:0000313" key="1">
    <source>
        <dbReference type="EMBL" id="KAI0087153.1"/>
    </source>
</evidence>
<reference evidence="1" key="1">
    <citation type="journal article" date="2021" name="Environ. Microbiol.">
        <title>Gene family expansions and transcriptome signatures uncover fungal adaptations to wood decay.</title>
        <authorList>
            <person name="Hage H."/>
            <person name="Miyauchi S."/>
            <person name="Viragh M."/>
            <person name="Drula E."/>
            <person name="Min B."/>
            <person name="Chaduli D."/>
            <person name="Navarro D."/>
            <person name="Favel A."/>
            <person name="Norest M."/>
            <person name="Lesage-Meessen L."/>
            <person name="Balint B."/>
            <person name="Merenyi Z."/>
            <person name="de Eugenio L."/>
            <person name="Morin E."/>
            <person name="Martinez A.T."/>
            <person name="Baldrian P."/>
            <person name="Stursova M."/>
            <person name="Martinez M.J."/>
            <person name="Novotny C."/>
            <person name="Magnuson J.K."/>
            <person name="Spatafora J.W."/>
            <person name="Maurice S."/>
            <person name="Pangilinan J."/>
            <person name="Andreopoulos W."/>
            <person name="LaButti K."/>
            <person name="Hundley H."/>
            <person name="Na H."/>
            <person name="Kuo A."/>
            <person name="Barry K."/>
            <person name="Lipzen A."/>
            <person name="Henrissat B."/>
            <person name="Riley R."/>
            <person name="Ahrendt S."/>
            <person name="Nagy L.G."/>
            <person name="Grigoriev I.V."/>
            <person name="Martin F."/>
            <person name="Rosso M.N."/>
        </authorList>
    </citation>
    <scope>NUCLEOTIDE SEQUENCE</scope>
    <source>
        <strain evidence="1">CBS 384.51</strain>
    </source>
</reference>
<keyword evidence="2" id="KW-1185">Reference proteome</keyword>
<proteinExistence type="predicted"/>
<protein>
    <submittedName>
        <fullName evidence="1">Uncharacterized protein</fullName>
    </submittedName>
</protein>
<accession>A0ACB8TYQ5</accession>
<comment type="caution">
    <text evidence="1">The sequence shown here is derived from an EMBL/GenBank/DDBJ whole genome shotgun (WGS) entry which is preliminary data.</text>
</comment>